<dbReference type="SUPFAM" id="SSF55068">
    <property type="entry name" value="Peptide methionine sulfoxide reductase"/>
    <property type="match status" value="1"/>
</dbReference>
<dbReference type="Pfam" id="PF01625">
    <property type="entry name" value="PMSR"/>
    <property type="match status" value="1"/>
</dbReference>
<dbReference type="Gene3D" id="3.30.1060.10">
    <property type="entry name" value="Peptide methionine sulphoxide reductase MsrA"/>
    <property type="match status" value="1"/>
</dbReference>
<organism evidence="6 7">
    <name type="scientific">Algibacter agarivorans</name>
    <dbReference type="NCBI Taxonomy" id="1109741"/>
    <lineage>
        <taxon>Bacteria</taxon>
        <taxon>Pseudomonadati</taxon>
        <taxon>Bacteroidota</taxon>
        <taxon>Flavobacteriia</taxon>
        <taxon>Flavobacteriales</taxon>
        <taxon>Flavobacteriaceae</taxon>
        <taxon>Algibacter</taxon>
    </lineage>
</organism>
<protein>
    <recommendedName>
        <fullName evidence="1">peptide-methionine (S)-S-oxide reductase</fullName>
        <ecNumber evidence="1">1.8.4.11</ecNumber>
    </recommendedName>
</protein>
<comment type="caution">
    <text evidence="6">The sequence shown here is derived from an EMBL/GenBank/DDBJ whole genome shotgun (WGS) entry which is preliminary data.</text>
</comment>
<evidence type="ECO:0000256" key="4">
    <source>
        <dbReference type="ARBA" id="ARBA00048782"/>
    </source>
</evidence>
<dbReference type="InterPro" id="IPR002569">
    <property type="entry name" value="Met_Sox_Rdtase_MsrA_dom"/>
</dbReference>
<keyword evidence="2" id="KW-0560">Oxidoreductase</keyword>
<evidence type="ECO:0000313" key="6">
    <source>
        <dbReference type="EMBL" id="GAA4939546.1"/>
    </source>
</evidence>
<comment type="catalytic activity">
    <reaction evidence="3">
        <text>L-methionyl-[protein] + [thioredoxin]-disulfide + H2O = L-methionyl-(S)-S-oxide-[protein] + [thioredoxin]-dithiol</text>
        <dbReference type="Rhea" id="RHEA:14217"/>
        <dbReference type="Rhea" id="RHEA-COMP:10698"/>
        <dbReference type="Rhea" id="RHEA-COMP:10700"/>
        <dbReference type="Rhea" id="RHEA-COMP:12313"/>
        <dbReference type="Rhea" id="RHEA-COMP:12315"/>
        <dbReference type="ChEBI" id="CHEBI:15377"/>
        <dbReference type="ChEBI" id="CHEBI:16044"/>
        <dbReference type="ChEBI" id="CHEBI:29950"/>
        <dbReference type="ChEBI" id="CHEBI:44120"/>
        <dbReference type="ChEBI" id="CHEBI:50058"/>
        <dbReference type="EC" id="1.8.4.11"/>
    </reaction>
</comment>
<dbReference type="InterPro" id="IPR036509">
    <property type="entry name" value="Met_Sox_Rdtase_MsrA_sf"/>
</dbReference>
<evidence type="ECO:0000259" key="5">
    <source>
        <dbReference type="Pfam" id="PF01625"/>
    </source>
</evidence>
<dbReference type="EMBL" id="BAABJJ010000012">
    <property type="protein sequence ID" value="GAA4939546.1"/>
    <property type="molecule type" value="Genomic_DNA"/>
</dbReference>
<evidence type="ECO:0000256" key="3">
    <source>
        <dbReference type="ARBA" id="ARBA00047806"/>
    </source>
</evidence>
<evidence type="ECO:0000256" key="2">
    <source>
        <dbReference type="ARBA" id="ARBA00023002"/>
    </source>
</evidence>
<dbReference type="Proteomes" id="UP001501302">
    <property type="component" value="Unassembled WGS sequence"/>
</dbReference>
<accession>A0ABP9GMC1</accession>
<dbReference type="PANTHER" id="PTHR43774:SF1">
    <property type="entry name" value="PEPTIDE METHIONINE SULFOXIDE REDUCTASE MSRA 2"/>
    <property type="match status" value="1"/>
</dbReference>
<comment type="catalytic activity">
    <reaction evidence="4">
        <text>[thioredoxin]-disulfide + L-methionine + H2O = L-methionine (S)-S-oxide + [thioredoxin]-dithiol</text>
        <dbReference type="Rhea" id="RHEA:19993"/>
        <dbReference type="Rhea" id="RHEA-COMP:10698"/>
        <dbReference type="Rhea" id="RHEA-COMP:10700"/>
        <dbReference type="ChEBI" id="CHEBI:15377"/>
        <dbReference type="ChEBI" id="CHEBI:29950"/>
        <dbReference type="ChEBI" id="CHEBI:50058"/>
        <dbReference type="ChEBI" id="CHEBI:57844"/>
        <dbReference type="ChEBI" id="CHEBI:58772"/>
        <dbReference type="EC" id="1.8.4.11"/>
    </reaction>
</comment>
<reference evidence="7" key="1">
    <citation type="journal article" date="2019" name="Int. J. Syst. Evol. Microbiol.">
        <title>The Global Catalogue of Microorganisms (GCM) 10K type strain sequencing project: providing services to taxonomists for standard genome sequencing and annotation.</title>
        <authorList>
            <consortium name="The Broad Institute Genomics Platform"/>
            <consortium name="The Broad Institute Genome Sequencing Center for Infectious Disease"/>
            <person name="Wu L."/>
            <person name="Ma J."/>
        </authorList>
    </citation>
    <scope>NUCLEOTIDE SEQUENCE [LARGE SCALE GENOMIC DNA]</scope>
    <source>
        <strain evidence="7">JCM 18285</strain>
    </source>
</reference>
<evidence type="ECO:0000256" key="1">
    <source>
        <dbReference type="ARBA" id="ARBA00012502"/>
    </source>
</evidence>
<feature type="domain" description="Peptide methionine sulphoxide reductase MsrA" evidence="5">
    <location>
        <begin position="6"/>
        <end position="142"/>
    </location>
</feature>
<gene>
    <name evidence="6" type="primary">msrA_2</name>
    <name evidence="6" type="ORF">GCM10023314_10310</name>
</gene>
<keyword evidence="7" id="KW-1185">Reference proteome</keyword>
<dbReference type="PANTHER" id="PTHR43774">
    <property type="entry name" value="PEPTIDE METHIONINE SULFOXIDE REDUCTASE"/>
    <property type="match status" value="1"/>
</dbReference>
<proteinExistence type="predicted"/>
<name>A0ABP9GMC1_9FLAO</name>
<evidence type="ECO:0000313" key="7">
    <source>
        <dbReference type="Proteomes" id="UP001501302"/>
    </source>
</evidence>
<dbReference type="EC" id="1.8.4.11" evidence="1"/>
<sequence>MEMLQKIALGGGCHWCTEAVFQSLIGVTKVEQGFVASTHEHSSFSEAVIVHFNSEDISLKTLVEVHLHTHKSTSNHAMRIKYRSAVYVFSETQKQEAEYIIDTFHKTFNNELITRVFPFKTFKASRQEITDYYYDNPEKPFCESFINPKLKLLLNQFSAYANLDKLKHLKHAKYQTEYSK</sequence>